<keyword evidence="3" id="KW-1185">Reference proteome</keyword>
<dbReference type="InterPro" id="IPR037523">
    <property type="entry name" value="VOC_core"/>
</dbReference>
<dbReference type="AlphaFoldDB" id="A0A511Z2A0"/>
<dbReference type="SUPFAM" id="SSF54593">
    <property type="entry name" value="Glyoxalase/Bleomycin resistance protein/Dihydroxybiphenyl dioxygenase"/>
    <property type="match status" value="1"/>
</dbReference>
<evidence type="ECO:0000259" key="1">
    <source>
        <dbReference type="PROSITE" id="PS51819"/>
    </source>
</evidence>
<reference evidence="2 3" key="1">
    <citation type="submission" date="2019-07" db="EMBL/GenBank/DDBJ databases">
        <title>Whole genome shotgun sequence of Actinotalea fermentans NBRC 105374.</title>
        <authorList>
            <person name="Hosoyama A."/>
            <person name="Uohara A."/>
            <person name="Ohji S."/>
            <person name="Ichikawa N."/>
        </authorList>
    </citation>
    <scope>NUCLEOTIDE SEQUENCE [LARGE SCALE GENOMIC DNA]</scope>
    <source>
        <strain evidence="2 3">NBRC 105374</strain>
    </source>
</reference>
<dbReference type="RefSeq" id="WP_034248630.1">
    <property type="nucleotide sequence ID" value="NZ_BJYK01000013.1"/>
</dbReference>
<dbReference type="PANTHER" id="PTHR34109:SF1">
    <property type="entry name" value="VOC DOMAIN-CONTAINING PROTEIN"/>
    <property type="match status" value="1"/>
</dbReference>
<dbReference type="OrthoDB" id="9795306at2"/>
<accession>A0A511Z2A0</accession>
<dbReference type="Pfam" id="PF00903">
    <property type="entry name" value="Glyoxalase"/>
    <property type="match status" value="1"/>
</dbReference>
<dbReference type="EMBL" id="BJYK01000013">
    <property type="protein sequence ID" value="GEN81582.1"/>
    <property type="molecule type" value="Genomic_DNA"/>
</dbReference>
<name>A0A511Z2A0_9CELL</name>
<dbReference type="InterPro" id="IPR029068">
    <property type="entry name" value="Glyas_Bleomycin-R_OHBP_Dase"/>
</dbReference>
<sequence>MTLTPYLTVHDGVAALAYYAAAFGAREEGERYVEGDGRIGHATLVIGEDVLFVSDEFQEFGAYSPATVGHATGAVVLEVGDVDRVYAAAIAAGGTADREPSGEPGAREGWLVDPFGHRWALRQARA</sequence>
<dbReference type="PANTHER" id="PTHR34109">
    <property type="entry name" value="BNAUNNG04460D PROTEIN-RELATED"/>
    <property type="match status" value="1"/>
</dbReference>
<protein>
    <submittedName>
        <fullName evidence="2">Glycosylase</fullName>
    </submittedName>
</protein>
<dbReference type="Gene3D" id="3.30.720.120">
    <property type="match status" value="1"/>
</dbReference>
<feature type="domain" description="VOC" evidence="1">
    <location>
        <begin position="1"/>
        <end position="124"/>
    </location>
</feature>
<proteinExistence type="predicted"/>
<dbReference type="PROSITE" id="PS51819">
    <property type="entry name" value="VOC"/>
    <property type="match status" value="1"/>
</dbReference>
<organism evidence="2 3">
    <name type="scientific">Actinotalea fermentans</name>
    <dbReference type="NCBI Taxonomy" id="43671"/>
    <lineage>
        <taxon>Bacteria</taxon>
        <taxon>Bacillati</taxon>
        <taxon>Actinomycetota</taxon>
        <taxon>Actinomycetes</taxon>
        <taxon>Micrococcales</taxon>
        <taxon>Cellulomonadaceae</taxon>
        <taxon>Actinotalea</taxon>
    </lineage>
</organism>
<dbReference type="InterPro" id="IPR004360">
    <property type="entry name" value="Glyas_Fos-R_dOase_dom"/>
</dbReference>
<comment type="caution">
    <text evidence="2">The sequence shown here is derived from an EMBL/GenBank/DDBJ whole genome shotgun (WGS) entry which is preliminary data.</text>
</comment>
<evidence type="ECO:0000313" key="3">
    <source>
        <dbReference type="Proteomes" id="UP000321484"/>
    </source>
</evidence>
<gene>
    <name evidence="2" type="ORF">AFE02nite_33160</name>
</gene>
<evidence type="ECO:0000313" key="2">
    <source>
        <dbReference type="EMBL" id="GEN81582.1"/>
    </source>
</evidence>
<dbReference type="Proteomes" id="UP000321484">
    <property type="component" value="Unassembled WGS sequence"/>
</dbReference>
<dbReference type="Gene3D" id="3.30.720.110">
    <property type="match status" value="1"/>
</dbReference>